<evidence type="ECO:0000256" key="12">
    <source>
        <dbReference type="SAM" id="MobiDB-lite"/>
    </source>
</evidence>
<dbReference type="InterPro" id="IPR017441">
    <property type="entry name" value="Protein_kinase_ATP_BS"/>
</dbReference>
<comment type="caution">
    <text evidence="14">The sequence shown here is derived from an EMBL/GenBank/DDBJ whole genome shotgun (WGS) entry which is preliminary data.</text>
</comment>
<dbReference type="FunFam" id="3.30.200.20:FF:000097">
    <property type="entry name" value="Probable serine/threonine-protein kinase nek1"/>
    <property type="match status" value="1"/>
</dbReference>
<dbReference type="PANTHER" id="PTHR44899:SF3">
    <property type="entry name" value="SERINE_THREONINE-PROTEIN KINASE NEK1"/>
    <property type="match status" value="1"/>
</dbReference>
<evidence type="ECO:0000256" key="10">
    <source>
        <dbReference type="PROSITE-ProRule" id="PRU10141"/>
    </source>
</evidence>
<protein>
    <recommendedName>
        <fullName evidence="2">non-specific serine/threonine protein kinase</fullName>
        <ecNumber evidence="2">2.7.11.1</ecNumber>
    </recommendedName>
</protein>
<evidence type="ECO:0000256" key="5">
    <source>
        <dbReference type="ARBA" id="ARBA00022741"/>
    </source>
</evidence>
<dbReference type="PANTHER" id="PTHR44899">
    <property type="entry name" value="CAMK FAMILY PROTEIN KINASE"/>
    <property type="match status" value="1"/>
</dbReference>
<dbReference type="Pfam" id="PF00069">
    <property type="entry name" value="Pkinase"/>
    <property type="match status" value="1"/>
</dbReference>
<dbReference type="InterPro" id="IPR000719">
    <property type="entry name" value="Prot_kinase_dom"/>
</dbReference>
<dbReference type="InterPro" id="IPR051131">
    <property type="entry name" value="NEK_Ser/Thr_kinase_NIMA"/>
</dbReference>
<evidence type="ECO:0000256" key="8">
    <source>
        <dbReference type="ARBA" id="ARBA00047899"/>
    </source>
</evidence>
<feature type="compositionally biased region" description="Low complexity" evidence="12">
    <location>
        <begin position="310"/>
        <end position="321"/>
    </location>
</feature>
<organism evidence="14 15">
    <name type="scientific">Paramecium sonneborni</name>
    <dbReference type="NCBI Taxonomy" id="65129"/>
    <lineage>
        <taxon>Eukaryota</taxon>
        <taxon>Sar</taxon>
        <taxon>Alveolata</taxon>
        <taxon>Ciliophora</taxon>
        <taxon>Intramacronucleata</taxon>
        <taxon>Oligohymenophorea</taxon>
        <taxon>Peniculida</taxon>
        <taxon>Parameciidae</taxon>
        <taxon>Paramecium</taxon>
    </lineage>
</organism>
<sequence length="394" mass="44794">MPTTIKDFIVIEQLGEGTFSQVYKVKRILDNQFYALKKVNLSLQTQNEKQNTLNEIRILASINNPYIIEYKDSFLDSDGCILYIVMEYAPIGNLLKLVKLDLITTQEIWKVAVQLLLGLKCLHDNQILHRDLKLVNILVVNTPTGYQYKIGDLNISKIAKGNMAKTVIGTPLYAAPEVWQGIQYSYPCDIWSLGCLLYELAKGNPPFNGKDLQDLNYKIQSGQFEPIINQDLNQFISFMLKVKPKDRLNCDQLLKSSLLIKNSGNLAIQTVVDGKIQIDLLQTIQIPKNLKQINLPSDNYTKKTKRSESSQRINNQSNSIQTKNNYTNQISQLHIKKTGQSEIQQAPPLAPNRIARPILQHQAQAHRYNPLQIISQRDPKQITRQGSAGPLSRR</sequence>
<dbReference type="PROSITE" id="PS00107">
    <property type="entry name" value="PROTEIN_KINASE_ATP"/>
    <property type="match status" value="1"/>
</dbReference>
<evidence type="ECO:0000256" key="6">
    <source>
        <dbReference type="ARBA" id="ARBA00022777"/>
    </source>
</evidence>
<evidence type="ECO:0000256" key="3">
    <source>
        <dbReference type="ARBA" id="ARBA00022527"/>
    </source>
</evidence>
<keyword evidence="4" id="KW-0808">Transferase</keyword>
<reference evidence="14" key="1">
    <citation type="submission" date="2021-01" db="EMBL/GenBank/DDBJ databases">
        <authorList>
            <consortium name="Genoscope - CEA"/>
            <person name="William W."/>
        </authorList>
    </citation>
    <scope>NUCLEOTIDE SEQUENCE</scope>
</reference>
<evidence type="ECO:0000256" key="9">
    <source>
        <dbReference type="ARBA" id="ARBA00048679"/>
    </source>
</evidence>
<feature type="region of interest" description="Disordered" evidence="12">
    <location>
        <begin position="370"/>
        <end position="394"/>
    </location>
</feature>
<keyword evidence="5 10" id="KW-0547">Nucleotide-binding</keyword>
<feature type="domain" description="Protein kinase" evidence="13">
    <location>
        <begin position="8"/>
        <end position="259"/>
    </location>
</feature>
<keyword evidence="6" id="KW-0418">Kinase</keyword>
<dbReference type="EMBL" id="CAJJDN010000027">
    <property type="protein sequence ID" value="CAD8071096.1"/>
    <property type="molecule type" value="Genomic_DNA"/>
</dbReference>
<evidence type="ECO:0000256" key="2">
    <source>
        <dbReference type="ARBA" id="ARBA00012513"/>
    </source>
</evidence>
<evidence type="ECO:0000256" key="7">
    <source>
        <dbReference type="ARBA" id="ARBA00022840"/>
    </source>
</evidence>
<evidence type="ECO:0000259" key="13">
    <source>
        <dbReference type="PROSITE" id="PS50011"/>
    </source>
</evidence>
<gene>
    <name evidence="14" type="ORF">PSON_ATCC_30995.1.T0270326</name>
</gene>
<dbReference type="GO" id="GO:0004674">
    <property type="term" value="F:protein serine/threonine kinase activity"/>
    <property type="evidence" value="ECO:0007669"/>
    <property type="project" value="UniProtKB-KW"/>
</dbReference>
<dbReference type="PROSITE" id="PS00108">
    <property type="entry name" value="PROTEIN_KINASE_ST"/>
    <property type="match status" value="1"/>
</dbReference>
<dbReference type="Proteomes" id="UP000692954">
    <property type="component" value="Unassembled WGS sequence"/>
</dbReference>
<dbReference type="OrthoDB" id="10252171at2759"/>
<dbReference type="SMART" id="SM00220">
    <property type="entry name" value="S_TKc"/>
    <property type="match status" value="1"/>
</dbReference>
<comment type="catalytic activity">
    <reaction evidence="8">
        <text>L-threonyl-[protein] + ATP = O-phospho-L-threonyl-[protein] + ADP + H(+)</text>
        <dbReference type="Rhea" id="RHEA:46608"/>
        <dbReference type="Rhea" id="RHEA-COMP:11060"/>
        <dbReference type="Rhea" id="RHEA-COMP:11605"/>
        <dbReference type="ChEBI" id="CHEBI:15378"/>
        <dbReference type="ChEBI" id="CHEBI:30013"/>
        <dbReference type="ChEBI" id="CHEBI:30616"/>
        <dbReference type="ChEBI" id="CHEBI:61977"/>
        <dbReference type="ChEBI" id="CHEBI:456216"/>
        <dbReference type="EC" id="2.7.11.1"/>
    </reaction>
</comment>
<comment type="catalytic activity">
    <reaction evidence="9">
        <text>L-seryl-[protein] + ATP = O-phospho-L-seryl-[protein] + ADP + H(+)</text>
        <dbReference type="Rhea" id="RHEA:17989"/>
        <dbReference type="Rhea" id="RHEA-COMP:9863"/>
        <dbReference type="Rhea" id="RHEA-COMP:11604"/>
        <dbReference type="ChEBI" id="CHEBI:15378"/>
        <dbReference type="ChEBI" id="CHEBI:29999"/>
        <dbReference type="ChEBI" id="CHEBI:30616"/>
        <dbReference type="ChEBI" id="CHEBI:83421"/>
        <dbReference type="ChEBI" id="CHEBI:456216"/>
        <dbReference type="EC" id="2.7.11.1"/>
    </reaction>
</comment>
<comment type="similarity">
    <text evidence="1">Belongs to the protein kinase superfamily. NEK Ser/Thr protein kinase family. NIMA subfamily.</text>
</comment>
<dbReference type="EC" id="2.7.11.1" evidence="2"/>
<evidence type="ECO:0000256" key="11">
    <source>
        <dbReference type="RuleBase" id="RU000304"/>
    </source>
</evidence>
<dbReference type="GO" id="GO:0005524">
    <property type="term" value="F:ATP binding"/>
    <property type="evidence" value="ECO:0007669"/>
    <property type="project" value="UniProtKB-UniRule"/>
</dbReference>
<evidence type="ECO:0000256" key="4">
    <source>
        <dbReference type="ARBA" id="ARBA00022679"/>
    </source>
</evidence>
<proteinExistence type="inferred from homology"/>
<accession>A0A8S1M3P7</accession>
<keyword evidence="7 10" id="KW-0067">ATP-binding</keyword>
<evidence type="ECO:0000313" key="15">
    <source>
        <dbReference type="Proteomes" id="UP000692954"/>
    </source>
</evidence>
<feature type="binding site" evidence="10">
    <location>
        <position position="37"/>
    </location>
    <ligand>
        <name>ATP</name>
        <dbReference type="ChEBI" id="CHEBI:30616"/>
    </ligand>
</feature>
<dbReference type="PROSITE" id="PS50011">
    <property type="entry name" value="PROTEIN_KINASE_DOM"/>
    <property type="match status" value="1"/>
</dbReference>
<keyword evidence="15" id="KW-1185">Reference proteome</keyword>
<dbReference type="AlphaFoldDB" id="A0A8S1M3P7"/>
<feature type="region of interest" description="Disordered" evidence="12">
    <location>
        <begin position="298"/>
        <end position="327"/>
    </location>
</feature>
<evidence type="ECO:0000313" key="14">
    <source>
        <dbReference type="EMBL" id="CAD8071096.1"/>
    </source>
</evidence>
<keyword evidence="3 11" id="KW-0723">Serine/threonine-protein kinase</keyword>
<name>A0A8S1M3P7_9CILI</name>
<evidence type="ECO:0000256" key="1">
    <source>
        <dbReference type="ARBA" id="ARBA00010886"/>
    </source>
</evidence>
<dbReference type="InterPro" id="IPR008271">
    <property type="entry name" value="Ser/Thr_kinase_AS"/>
</dbReference>